<feature type="compositionally biased region" description="Low complexity" evidence="1">
    <location>
        <begin position="81"/>
        <end position="93"/>
    </location>
</feature>
<feature type="compositionally biased region" description="Basic residues" evidence="1">
    <location>
        <begin position="192"/>
        <end position="204"/>
    </location>
</feature>
<proteinExistence type="predicted"/>
<feature type="compositionally biased region" description="Basic and acidic residues" evidence="1">
    <location>
        <begin position="160"/>
        <end position="175"/>
    </location>
</feature>
<gene>
    <name evidence="2" type="ORF">PAPOLLO_LOCUS23445</name>
</gene>
<feature type="compositionally biased region" description="Basic residues" evidence="1">
    <location>
        <begin position="142"/>
        <end position="153"/>
    </location>
</feature>
<feature type="compositionally biased region" description="Polar residues" evidence="1">
    <location>
        <begin position="36"/>
        <end position="47"/>
    </location>
</feature>
<sequence length="263" mass="29149">MRVGRICAKDRTPNPETEENSPAAPSLVPDRANSDIGETNSAESSFVTNTTNLDTEENNSAANNEIPSTQEFDFLTSFQTDGPNPDDGNNNPGSIDEIPQHSASLMGESSTSNQSNFQPTASSSTTPPVFSPEIIRPFPKALQRKTKSSRTKKSTIYTDTPEKETVRQEYEEKERRLKAKQVKINLAEPKGKNKGKSKEKKRKTPPSSSDEEEYFCIICMGAYSESKAGEKWIKCQGKCELWSHLECAGGSRHYICHNCNESD</sequence>
<protein>
    <submittedName>
        <fullName evidence="2">(apollo) hypothetical protein</fullName>
    </submittedName>
</protein>
<dbReference type="OrthoDB" id="4327074at2759"/>
<evidence type="ECO:0000256" key="1">
    <source>
        <dbReference type="SAM" id="MobiDB-lite"/>
    </source>
</evidence>
<organism evidence="2 3">
    <name type="scientific">Parnassius apollo</name>
    <name type="common">Apollo butterfly</name>
    <name type="synonym">Papilio apollo</name>
    <dbReference type="NCBI Taxonomy" id="110799"/>
    <lineage>
        <taxon>Eukaryota</taxon>
        <taxon>Metazoa</taxon>
        <taxon>Ecdysozoa</taxon>
        <taxon>Arthropoda</taxon>
        <taxon>Hexapoda</taxon>
        <taxon>Insecta</taxon>
        <taxon>Pterygota</taxon>
        <taxon>Neoptera</taxon>
        <taxon>Endopterygota</taxon>
        <taxon>Lepidoptera</taxon>
        <taxon>Glossata</taxon>
        <taxon>Ditrysia</taxon>
        <taxon>Papilionoidea</taxon>
        <taxon>Papilionidae</taxon>
        <taxon>Parnassiinae</taxon>
        <taxon>Parnassini</taxon>
        <taxon>Parnassius</taxon>
        <taxon>Parnassius</taxon>
    </lineage>
</organism>
<comment type="caution">
    <text evidence="2">The sequence shown here is derived from an EMBL/GenBank/DDBJ whole genome shotgun (WGS) entry which is preliminary data.</text>
</comment>
<evidence type="ECO:0000313" key="2">
    <source>
        <dbReference type="EMBL" id="CAG5046046.1"/>
    </source>
</evidence>
<dbReference type="AlphaFoldDB" id="A0A8S3XYB6"/>
<name>A0A8S3XYB6_PARAO</name>
<feature type="region of interest" description="Disordered" evidence="1">
    <location>
        <begin position="1"/>
        <end position="211"/>
    </location>
</feature>
<dbReference type="Proteomes" id="UP000691718">
    <property type="component" value="Unassembled WGS sequence"/>
</dbReference>
<feature type="compositionally biased region" description="Polar residues" evidence="1">
    <location>
        <begin position="101"/>
        <end position="128"/>
    </location>
</feature>
<reference evidence="2" key="1">
    <citation type="submission" date="2021-04" db="EMBL/GenBank/DDBJ databases">
        <authorList>
            <person name="Tunstrom K."/>
        </authorList>
    </citation>
    <scope>NUCLEOTIDE SEQUENCE</scope>
</reference>
<evidence type="ECO:0000313" key="3">
    <source>
        <dbReference type="Proteomes" id="UP000691718"/>
    </source>
</evidence>
<feature type="compositionally biased region" description="Polar residues" evidence="1">
    <location>
        <begin position="60"/>
        <end position="80"/>
    </location>
</feature>
<dbReference type="EMBL" id="CAJQZP010001435">
    <property type="protein sequence ID" value="CAG5046046.1"/>
    <property type="molecule type" value="Genomic_DNA"/>
</dbReference>
<keyword evidence="3" id="KW-1185">Reference proteome</keyword>
<accession>A0A8S3XYB6</accession>